<dbReference type="SUPFAM" id="SSF52540">
    <property type="entry name" value="P-loop containing nucleoside triphosphate hydrolases"/>
    <property type="match status" value="1"/>
</dbReference>
<dbReference type="InterPro" id="IPR003439">
    <property type="entry name" value="ABC_transporter-like_ATP-bd"/>
</dbReference>
<sequence>MSLAIDSLVIRAPDGDPLFPPLTLDISAGTITTVMGPSGVGKTTLLHAIAGHLAEPFILDGTVHLNGRRLNRVRAERRRIGLMVQEATLFPHLSVGDNLAFGLRPTLTGYRARTAAVDQALESAGLDGLRDRDPATLSGGQRARAALMQTLLAEPEAILLDEPFSRLDETLRAEIRMFVLDHIQGRSIPALLVTHDPSDAKAADGPTIPLGKAAMSNHIPCGAGLTVCGCHSAEEQDRWPANMSVPRSLKPSTMSSPRIATC</sequence>
<evidence type="ECO:0000259" key="5">
    <source>
        <dbReference type="PROSITE" id="PS50893"/>
    </source>
</evidence>
<gene>
    <name evidence="6" type="ORF">SPICUR_05410</name>
</gene>
<evidence type="ECO:0000313" key="6">
    <source>
        <dbReference type="EMBL" id="AGY92057.1"/>
    </source>
</evidence>
<keyword evidence="7" id="KW-1185">Reference proteome</keyword>
<dbReference type="InterPro" id="IPR003593">
    <property type="entry name" value="AAA+_ATPase"/>
</dbReference>
<dbReference type="PATRIC" id="fig|1335757.3.peg.1054"/>
<dbReference type="PANTHER" id="PTHR42781:SF4">
    <property type="entry name" value="SPERMIDINE_PUTRESCINE IMPORT ATP-BINDING PROTEIN POTA"/>
    <property type="match status" value="1"/>
</dbReference>
<proteinExistence type="predicted"/>
<protein>
    <recommendedName>
        <fullName evidence="5">ABC transporter domain-containing protein</fullName>
    </recommendedName>
</protein>
<dbReference type="STRING" id="1335757.SPICUR_05410"/>
<dbReference type="RefSeq" id="WP_023366836.1">
    <property type="nucleotide sequence ID" value="NC_022664.1"/>
</dbReference>
<evidence type="ECO:0000256" key="2">
    <source>
        <dbReference type="ARBA" id="ARBA00022741"/>
    </source>
</evidence>
<dbReference type="Gene3D" id="3.40.50.300">
    <property type="entry name" value="P-loop containing nucleotide triphosphate hydrolases"/>
    <property type="match status" value="1"/>
</dbReference>
<dbReference type="Proteomes" id="UP000017640">
    <property type="component" value="Chromosome"/>
</dbReference>
<dbReference type="SMART" id="SM00382">
    <property type="entry name" value="AAA"/>
    <property type="match status" value="1"/>
</dbReference>
<dbReference type="KEGG" id="spiu:SPICUR_05410"/>
<dbReference type="EMBL" id="CP005990">
    <property type="protein sequence ID" value="AGY92057.1"/>
    <property type="molecule type" value="Genomic_DNA"/>
</dbReference>
<dbReference type="PROSITE" id="PS50893">
    <property type="entry name" value="ABC_TRANSPORTER_2"/>
    <property type="match status" value="1"/>
</dbReference>
<evidence type="ECO:0000256" key="3">
    <source>
        <dbReference type="ARBA" id="ARBA00022840"/>
    </source>
</evidence>
<dbReference type="InterPro" id="IPR050093">
    <property type="entry name" value="ABC_SmlMolc_Importer"/>
</dbReference>
<dbReference type="Pfam" id="PF00005">
    <property type="entry name" value="ABC_tran"/>
    <property type="match status" value="1"/>
</dbReference>
<feature type="domain" description="ABC transporter" evidence="5">
    <location>
        <begin position="3"/>
        <end position="249"/>
    </location>
</feature>
<keyword evidence="1" id="KW-0813">Transport</keyword>
<feature type="compositionally biased region" description="Polar residues" evidence="4">
    <location>
        <begin position="250"/>
        <end position="262"/>
    </location>
</feature>
<organism evidence="6 7">
    <name type="scientific">Spiribacter curvatus</name>
    <dbReference type="NCBI Taxonomy" id="1335757"/>
    <lineage>
        <taxon>Bacteria</taxon>
        <taxon>Pseudomonadati</taxon>
        <taxon>Pseudomonadota</taxon>
        <taxon>Gammaproteobacteria</taxon>
        <taxon>Chromatiales</taxon>
        <taxon>Ectothiorhodospiraceae</taxon>
        <taxon>Spiribacter</taxon>
    </lineage>
</organism>
<dbReference type="GO" id="GO:0016887">
    <property type="term" value="F:ATP hydrolysis activity"/>
    <property type="evidence" value="ECO:0007669"/>
    <property type="project" value="InterPro"/>
</dbReference>
<dbReference type="GO" id="GO:0005524">
    <property type="term" value="F:ATP binding"/>
    <property type="evidence" value="ECO:0007669"/>
    <property type="project" value="UniProtKB-KW"/>
</dbReference>
<accession>U5T745</accession>
<dbReference type="eggNOG" id="COG4136">
    <property type="taxonomic scope" value="Bacteria"/>
</dbReference>
<dbReference type="PANTHER" id="PTHR42781">
    <property type="entry name" value="SPERMIDINE/PUTRESCINE IMPORT ATP-BINDING PROTEIN POTA"/>
    <property type="match status" value="1"/>
</dbReference>
<dbReference type="OrthoDB" id="9802264at2"/>
<reference evidence="6 7" key="1">
    <citation type="journal article" date="2013" name="BMC Genomics">
        <title>Genomes of "Spiribacter", a streamlined, successful halophilic bacterium.</title>
        <authorList>
            <person name="Lopez-Perez M."/>
            <person name="Ghai R."/>
            <person name="Leon M.J."/>
            <person name="Rodriguez-Olmos A."/>
            <person name="Copa-Patino J.L."/>
            <person name="Soliveri J."/>
            <person name="Sanchez-Porro C."/>
            <person name="Ventosa A."/>
            <person name="Rodriguez-Valera F."/>
        </authorList>
    </citation>
    <scope>NUCLEOTIDE SEQUENCE [LARGE SCALE GENOMIC DNA]</scope>
    <source>
        <strain evidence="6 7">UAH-SP71</strain>
    </source>
</reference>
<evidence type="ECO:0000256" key="1">
    <source>
        <dbReference type="ARBA" id="ARBA00022448"/>
    </source>
</evidence>
<keyword evidence="3" id="KW-0067">ATP-binding</keyword>
<evidence type="ECO:0000256" key="4">
    <source>
        <dbReference type="SAM" id="MobiDB-lite"/>
    </source>
</evidence>
<dbReference type="InterPro" id="IPR027417">
    <property type="entry name" value="P-loop_NTPase"/>
</dbReference>
<dbReference type="AlphaFoldDB" id="U5T745"/>
<dbReference type="HOGENOM" id="CLU_000604_1_22_6"/>
<feature type="region of interest" description="Disordered" evidence="4">
    <location>
        <begin position="243"/>
        <end position="262"/>
    </location>
</feature>
<keyword evidence="2" id="KW-0547">Nucleotide-binding</keyword>
<evidence type="ECO:0000313" key="7">
    <source>
        <dbReference type="Proteomes" id="UP000017640"/>
    </source>
</evidence>
<name>U5T745_9GAMM</name>